<comment type="pathway">
    <text evidence="2 11">Porphyrin-containing compound metabolism; protoporphyrin-IX biosynthesis; protoporphyrin-IX from protoporphyrinogen-IX: step 1/1.</text>
</comment>
<evidence type="ECO:0000313" key="14">
    <source>
        <dbReference type="Proteomes" id="UP000827092"/>
    </source>
</evidence>
<evidence type="ECO:0000259" key="12">
    <source>
        <dbReference type="Pfam" id="PF01593"/>
    </source>
</evidence>
<dbReference type="SUPFAM" id="SSF54373">
    <property type="entry name" value="FAD-linked reductases, C-terminal domain"/>
    <property type="match status" value="1"/>
</dbReference>
<keyword evidence="9 11" id="KW-0627">Porphyrin biosynthesis</keyword>
<evidence type="ECO:0000256" key="5">
    <source>
        <dbReference type="ARBA" id="ARBA00022630"/>
    </source>
</evidence>
<dbReference type="InterPro" id="IPR002937">
    <property type="entry name" value="Amino_oxidase"/>
</dbReference>
<evidence type="ECO:0000256" key="6">
    <source>
        <dbReference type="ARBA" id="ARBA00022827"/>
    </source>
</evidence>
<dbReference type="NCBIfam" id="TIGR00562">
    <property type="entry name" value="proto_IX_ox"/>
    <property type="match status" value="1"/>
</dbReference>
<name>A0AAV6VXM3_9ARAC</name>
<comment type="function">
    <text evidence="1 11">Catalyzes the 6-electron oxidation of protoporphyrinogen-IX to form protoporphyrin-IX.</text>
</comment>
<dbReference type="GO" id="GO:0005743">
    <property type="term" value="C:mitochondrial inner membrane"/>
    <property type="evidence" value="ECO:0007669"/>
    <property type="project" value="UniProtKB-SubCell"/>
</dbReference>
<sequence>MATVAILGGGISGLSCAYYLKTLGSSKLKYVFLLDKSPKFGGWIQTTRFPDGAVFEHGPRTLRVGTKAGYNALVLADKLALMPRILPLTKDHPTAKTNFILTQNELTPIPRGFKALFTRSPLFSEKLPIRYLFHELNCKREILEDESVYDFARRRIGDEVARKVLDPMCRGISAGDARELSIRSMFPGMYESEVKHGSVIKGSIRDGQEAISGYRDFAIVQKAQREFWRMWTLKTGLTELIDALACTVEERGVTDLIFDAKCSGLTFKDNKAMVAVDNENIQVDHIFSSIPSQELSPLVQSYPTLAEELKSIPSVDVAVVYLEYTGDVLQNNGFGFLAPSHEDSKVLGIVFDSCCFSEMNGNSKTRITCMIGGRWFKEVLGDPETVSEDAILKLAVSAAGKHLRISEQPVRHKVVLQRQCIPQYVLGHHKKLEKIDEEIKKHNLCMSLIGASYKGAGVPDCIYNAKLSVEKYLSTL</sequence>
<evidence type="ECO:0000256" key="9">
    <source>
        <dbReference type="ARBA" id="ARBA00023244"/>
    </source>
</evidence>
<accession>A0AAV6VXM3</accession>
<evidence type="ECO:0000256" key="3">
    <source>
        <dbReference type="ARBA" id="ARBA00010551"/>
    </source>
</evidence>
<gene>
    <name evidence="13" type="ORF">JTE90_000558</name>
</gene>
<dbReference type="EC" id="1.3.3.4" evidence="4 11"/>
<keyword evidence="6 11" id="KW-0274">FAD</keyword>
<keyword evidence="8 11" id="KW-0350">Heme biosynthesis</keyword>
<keyword evidence="14" id="KW-1185">Reference proteome</keyword>
<dbReference type="Gene3D" id="3.50.50.60">
    <property type="entry name" value="FAD/NAD(P)-binding domain"/>
    <property type="match status" value="1"/>
</dbReference>
<dbReference type="PANTHER" id="PTHR42923">
    <property type="entry name" value="PROTOPORPHYRINOGEN OXIDASE"/>
    <property type="match status" value="1"/>
</dbReference>
<comment type="caution">
    <text evidence="13">The sequence shown here is derived from an EMBL/GenBank/DDBJ whole genome shotgun (WGS) entry which is preliminary data.</text>
</comment>
<reference evidence="13 14" key="1">
    <citation type="journal article" date="2022" name="Nat. Ecol. Evol.">
        <title>A masculinizing supergene underlies an exaggerated male reproductive morph in a spider.</title>
        <authorList>
            <person name="Hendrickx F."/>
            <person name="De Corte Z."/>
            <person name="Sonet G."/>
            <person name="Van Belleghem S.M."/>
            <person name="Kostlbacher S."/>
            <person name="Vangestel C."/>
        </authorList>
    </citation>
    <scope>NUCLEOTIDE SEQUENCE [LARGE SCALE GENOMIC DNA]</scope>
    <source>
        <strain evidence="13">W744_W776</strain>
    </source>
</reference>
<feature type="domain" description="Amine oxidase" evidence="12">
    <location>
        <begin position="11"/>
        <end position="415"/>
    </location>
</feature>
<dbReference type="AlphaFoldDB" id="A0AAV6VXM3"/>
<dbReference type="InterPro" id="IPR036188">
    <property type="entry name" value="FAD/NAD-bd_sf"/>
</dbReference>
<comment type="cofactor">
    <cofactor evidence="11">
        <name>FAD</name>
        <dbReference type="ChEBI" id="CHEBI:57692"/>
    </cofactor>
    <text evidence="11">Binds 1 FAD per subunit.</text>
</comment>
<evidence type="ECO:0000256" key="4">
    <source>
        <dbReference type="ARBA" id="ARBA00012867"/>
    </source>
</evidence>
<comment type="catalytic activity">
    <reaction evidence="10 11">
        <text>protoporphyrinogen IX + 3 O2 = protoporphyrin IX + 3 H2O2</text>
        <dbReference type="Rhea" id="RHEA:25576"/>
        <dbReference type="ChEBI" id="CHEBI:15379"/>
        <dbReference type="ChEBI" id="CHEBI:16240"/>
        <dbReference type="ChEBI" id="CHEBI:57306"/>
        <dbReference type="ChEBI" id="CHEBI:57307"/>
        <dbReference type="EC" id="1.3.3.4"/>
    </reaction>
</comment>
<dbReference type="Proteomes" id="UP000827092">
    <property type="component" value="Unassembled WGS sequence"/>
</dbReference>
<evidence type="ECO:0000256" key="11">
    <source>
        <dbReference type="RuleBase" id="RU367069"/>
    </source>
</evidence>
<dbReference type="GO" id="GO:0004729">
    <property type="term" value="F:oxygen-dependent protoporphyrinogen oxidase activity"/>
    <property type="evidence" value="ECO:0007669"/>
    <property type="project" value="UniProtKB-UniRule"/>
</dbReference>
<dbReference type="InterPro" id="IPR050464">
    <property type="entry name" value="Zeta_carotene_desat/Oxidored"/>
</dbReference>
<dbReference type="PANTHER" id="PTHR42923:SF3">
    <property type="entry name" value="PROTOPORPHYRINOGEN OXIDASE"/>
    <property type="match status" value="1"/>
</dbReference>
<keyword evidence="5 11" id="KW-0285">Flavoprotein</keyword>
<evidence type="ECO:0000313" key="13">
    <source>
        <dbReference type="EMBL" id="KAG8200478.1"/>
    </source>
</evidence>
<keyword evidence="7 11" id="KW-0560">Oxidoreductase</keyword>
<evidence type="ECO:0000256" key="2">
    <source>
        <dbReference type="ARBA" id="ARBA00005073"/>
    </source>
</evidence>
<dbReference type="SUPFAM" id="SSF51905">
    <property type="entry name" value="FAD/NAD(P)-binding domain"/>
    <property type="match status" value="1"/>
</dbReference>
<comment type="subcellular location">
    <subcellularLocation>
        <location evidence="11">Mitochondrion inner membrane</location>
    </subcellularLocation>
</comment>
<evidence type="ECO:0000256" key="1">
    <source>
        <dbReference type="ARBA" id="ARBA00002600"/>
    </source>
</evidence>
<comment type="similarity">
    <text evidence="3 11">Belongs to the protoporphyrinogen/coproporphyrinogen oxidase family. Protoporphyrinogen oxidase subfamily.</text>
</comment>
<dbReference type="Pfam" id="PF01593">
    <property type="entry name" value="Amino_oxidase"/>
    <property type="match status" value="1"/>
</dbReference>
<proteinExistence type="inferred from homology"/>
<protein>
    <recommendedName>
        <fullName evidence="4 11">Protoporphyrinogen oxidase</fullName>
        <ecNumber evidence="4 11">1.3.3.4</ecNumber>
    </recommendedName>
</protein>
<evidence type="ECO:0000256" key="7">
    <source>
        <dbReference type="ARBA" id="ARBA00023002"/>
    </source>
</evidence>
<dbReference type="InterPro" id="IPR004572">
    <property type="entry name" value="Protoporphyrinogen_oxidase"/>
</dbReference>
<organism evidence="13 14">
    <name type="scientific">Oedothorax gibbosus</name>
    <dbReference type="NCBI Taxonomy" id="931172"/>
    <lineage>
        <taxon>Eukaryota</taxon>
        <taxon>Metazoa</taxon>
        <taxon>Ecdysozoa</taxon>
        <taxon>Arthropoda</taxon>
        <taxon>Chelicerata</taxon>
        <taxon>Arachnida</taxon>
        <taxon>Araneae</taxon>
        <taxon>Araneomorphae</taxon>
        <taxon>Entelegynae</taxon>
        <taxon>Araneoidea</taxon>
        <taxon>Linyphiidae</taxon>
        <taxon>Erigoninae</taxon>
        <taxon>Oedothorax</taxon>
    </lineage>
</organism>
<dbReference type="EMBL" id="JAFNEN010000015">
    <property type="protein sequence ID" value="KAG8200478.1"/>
    <property type="molecule type" value="Genomic_DNA"/>
</dbReference>
<dbReference type="GO" id="GO:0006782">
    <property type="term" value="P:protoporphyrinogen IX biosynthetic process"/>
    <property type="evidence" value="ECO:0007669"/>
    <property type="project" value="UniProtKB-UniRule"/>
</dbReference>
<evidence type="ECO:0000256" key="8">
    <source>
        <dbReference type="ARBA" id="ARBA00023133"/>
    </source>
</evidence>
<evidence type="ECO:0000256" key="10">
    <source>
        <dbReference type="ARBA" id="ARBA00047554"/>
    </source>
</evidence>